<name>A0AAV0NB79_9ROSI</name>
<gene>
    <name evidence="2" type="ORF">LITE_LOCUS14375</name>
    <name evidence="3" type="ORF">LITE_LOCUS32498</name>
    <name evidence="4" type="ORF">LITE_LOCUS39604</name>
    <name evidence="5" type="ORF">LITE_LOCUS49961</name>
</gene>
<accession>A0AAV0NB79</accession>
<dbReference type="Proteomes" id="UP001154282">
    <property type="component" value="Unassembled WGS sequence"/>
</dbReference>
<evidence type="ECO:0000313" key="6">
    <source>
        <dbReference type="Proteomes" id="UP001154282"/>
    </source>
</evidence>
<sequence>LICLPRQFNQICLSPERPRHLPRQTRSNRRNNTVKFTDFGRRLLLLQDTHRRLPLPHGGTFLREPQVVAAGKKKENLVAATCQGRSPDDAKKKLSLQLLLSRRHPPVLSPTSEKGGLLKYK</sequence>
<evidence type="ECO:0000313" key="2">
    <source>
        <dbReference type="EMBL" id="CAI0409412.1"/>
    </source>
</evidence>
<dbReference type="EMBL" id="CAMGYJ010000011">
    <property type="protein sequence ID" value="CAI0561152.1"/>
    <property type="molecule type" value="Genomic_DNA"/>
</dbReference>
<reference evidence="3" key="1">
    <citation type="submission" date="2022-08" db="EMBL/GenBank/DDBJ databases">
        <authorList>
            <person name="Gutierrez-Valencia J."/>
        </authorList>
    </citation>
    <scope>NUCLEOTIDE SEQUENCE</scope>
</reference>
<evidence type="ECO:0000313" key="5">
    <source>
        <dbReference type="EMBL" id="CAI0561152.1"/>
    </source>
</evidence>
<evidence type="ECO:0000256" key="1">
    <source>
        <dbReference type="SAM" id="MobiDB-lite"/>
    </source>
</evidence>
<evidence type="ECO:0000313" key="3">
    <source>
        <dbReference type="EMBL" id="CAI0455790.1"/>
    </source>
</evidence>
<keyword evidence="6" id="KW-1185">Reference proteome</keyword>
<feature type="non-terminal residue" evidence="3">
    <location>
        <position position="1"/>
    </location>
</feature>
<protein>
    <submittedName>
        <fullName evidence="3">Uncharacterized protein</fullName>
    </submittedName>
</protein>
<dbReference type="EMBL" id="CAMGYJ010000005">
    <property type="protein sequence ID" value="CAI0409412.1"/>
    <property type="molecule type" value="Genomic_DNA"/>
</dbReference>
<organism evidence="3 6">
    <name type="scientific">Linum tenue</name>
    <dbReference type="NCBI Taxonomy" id="586396"/>
    <lineage>
        <taxon>Eukaryota</taxon>
        <taxon>Viridiplantae</taxon>
        <taxon>Streptophyta</taxon>
        <taxon>Embryophyta</taxon>
        <taxon>Tracheophyta</taxon>
        <taxon>Spermatophyta</taxon>
        <taxon>Magnoliopsida</taxon>
        <taxon>eudicotyledons</taxon>
        <taxon>Gunneridae</taxon>
        <taxon>Pentapetalae</taxon>
        <taxon>rosids</taxon>
        <taxon>fabids</taxon>
        <taxon>Malpighiales</taxon>
        <taxon>Linaceae</taxon>
        <taxon>Linum</taxon>
    </lineage>
</organism>
<evidence type="ECO:0000313" key="4">
    <source>
        <dbReference type="EMBL" id="CAI0473369.1"/>
    </source>
</evidence>
<dbReference type="EMBL" id="CAMGYJ010000009">
    <property type="protein sequence ID" value="CAI0473369.1"/>
    <property type="molecule type" value="Genomic_DNA"/>
</dbReference>
<dbReference type="EMBL" id="CAMGYJ010000008">
    <property type="protein sequence ID" value="CAI0455790.1"/>
    <property type="molecule type" value="Genomic_DNA"/>
</dbReference>
<comment type="caution">
    <text evidence="3">The sequence shown here is derived from an EMBL/GenBank/DDBJ whole genome shotgun (WGS) entry which is preliminary data.</text>
</comment>
<proteinExistence type="predicted"/>
<feature type="region of interest" description="Disordered" evidence="1">
    <location>
        <begin position="102"/>
        <end position="121"/>
    </location>
</feature>
<dbReference type="AlphaFoldDB" id="A0AAV0NB79"/>